<proteinExistence type="predicted"/>
<reference evidence="3" key="1">
    <citation type="submission" date="2021-09" db="EMBL/GenBank/DDBJ databases">
        <authorList>
            <consortium name="AG Swart"/>
            <person name="Singh M."/>
            <person name="Singh A."/>
            <person name="Seah K."/>
            <person name="Emmerich C."/>
        </authorList>
    </citation>
    <scope>NUCLEOTIDE SEQUENCE</scope>
    <source>
        <strain evidence="3">ATCC30299</strain>
    </source>
</reference>
<dbReference type="Proteomes" id="UP001162131">
    <property type="component" value="Unassembled WGS sequence"/>
</dbReference>
<evidence type="ECO:0000256" key="1">
    <source>
        <dbReference type="SAM" id="Coils"/>
    </source>
</evidence>
<evidence type="ECO:0000256" key="2">
    <source>
        <dbReference type="SAM" id="MobiDB-lite"/>
    </source>
</evidence>
<keyword evidence="4" id="KW-1185">Reference proteome</keyword>
<protein>
    <submittedName>
        <fullName evidence="3">Uncharacterized protein</fullName>
    </submittedName>
</protein>
<evidence type="ECO:0000313" key="4">
    <source>
        <dbReference type="Proteomes" id="UP001162131"/>
    </source>
</evidence>
<sequence>MMNNMATDKLRISGARPINRPINNKISEEWNDRFWLDKIPNYEGAALFSKTQGAKRKIIRSTKTSTHQLPKIASSSSSHIVSKFKLDITEDQILSLKEELDFLWNSYEIPYFHRNRFQARFISIPSATLSANQIAKEIYELNKGIAPILRAINSTNSREMILSKLKKEIEEIEEKNDEHVLQEISENIRNLRLRSLEIIDAVKKWREQIGDRSAEFLWENQDYLEKMKNDIEFLLEGRILDYFSIPHHSNTFTITAHRIGLKELNLHRSIDKFPSKLLLSKSPRTVTKSAEKYLGLNPKKVAPFQKKLPPSESPPLIQEPNESPKSERPSQYESSDEDENEQKANTKLSNEITNNLISKLIDIQCTQITIDGVKEMIAAALVLFTSSILDKFLTEVLSEMIPQVAWEAKQEITDTEYIDFQVQILRAVLEEELLEAANETAKYQIADLLSSEYSLCIPIGEIVEESIAEEKEWNERIVHEVFIDIMSILVEEDWLEILCEDQLSYARLDDMWKILPLNVQATIYKTERPKIIGKIAEDIYFQFLNDYVGKVWVESILNYAICDAGGDESLEVIMPLTENKRKEGRRGTKI</sequence>
<accession>A0AAU9JQF0</accession>
<feature type="region of interest" description="Disordered" evidence="2">
    <location>
        <begin position="304"/>
        <end position="345"/>
    </location>
</feature>
<comment type="caution">
    <text evidence="3">The sequence shown here is derived from an EMBL/GenBank/DDBJ whole genome shotgun (WGS) entry which is preliminary data.</text>
</comment>
<name>A0AAU9JQF0_9CILI</name>
<feature type="coiled-coil region" evidence="1">
    <location>
        <begin position="155"/>
        <end position="182"/>
    </location>
</feature>
<dbReference type="AlphaFoldDB" id="A0AAU9JQF0"/>
<gene>
    <name evidence="3" type="ORF">BSTOLATCC_MIC39497</name>
</gene>
<dbReference type="EMBL" id="CAJZBQ010000039">
    <property type="protein sequence ID" value="CAG9325702.1"/>
    <property type="molecule type" value="Genomic_DNA"/>
</dbReference>
<evidence type="ECO:0000313" key="3">
    <source>
        <dbReference type="EMBL" id="CAG9325702.1"/>
    </source>
</evidence>
<organism evidence="3 4">
    <name type="scientific">Blepharisma stoltei</name>
    <dbReference type="NCBI Taxonomy" id="1481888"/>
    <lineage>
        <taxon>Eukaryota</taxon>
        <taxon>Sar</taxon>
        <taxon>Alveolata</taxon>
        <taxon>Ciliophora</taxon>
        <taxon>Postciliodesmatophora</taxon>
        <taxon>Heterotrichea</taxon>
        <taxon>Heterotrichida</taxon>
        <taxon>Blepharismidae</taxon>
        <taxon>Blepharisma</taxon>
    </lineage>
</organism>
<keyword evidence="1" id="KW-0175">Coiled coil</keyword>